<evidence type="ECO:0000313" key="1">
    <source>
        <dbReference type="EMBL" id="KAJ7084549.1"/>
    </source>
</evidence>
<reference evidence="2" key="1">
    <citation type="submission" date="2023-03" db="EMBL/GenBank/DDBJ databases">
        <title>Massive genome expansion in bonnet fungi (Mycena s.s.) driven by repeated elements and novel gene families across ecological guilds.</title>
        <authorList>
            <consortium name="Lawrence Berkeley National Laboratory"/>
            <person name="Harder C.B."/>
            <person name="Miyauchi S."/>
            <person name="Viragh M."/>
            <person name="Kuo A."/>
            <person name="Thoen E."/>
            <person name="Andreopoulos B."/>
            <person name="Lu D."/>
            <person name="Skrede I."/>
            <person name="Drula E."/>
            <person name="Henrissat B."/>
            <person name="Morin E."/>
            <person name="Kohler A."/>
            <person name="Barry K."/>
            <person name="LaButti K."/>
            <person name="Morin E."/>
            <person name="Salamov A."/>
            <person name="Lipzen A."/>
            <person name="Mereny Z."/>
            <person name="Hegedus B."/>
            <person name="Baldrian P."/>
            <person name="Stursova M."/>
            <person name="Weitz H."/>
            <person name="Taylor A."/>
            <person name="Grigoriev I.V."/>
            <person name="Nagy L.G."/>
            <person name="Martin F."/>
            <person name="Kauserud H."/>
        </authorList>
    </citation>
    <scope>NUCLEOTIDE SEQUENCE</scope>
    <source>
        <strain evidence="2">CBHHK173m</strain>
    </source>
</reference>
<comment type="caution">
    <text evidence="2">The sequence shown here is derived from an EMBL/GenBank/DDBJ whole genome shotgun (WGS) entry which is preliminary data.</text>
</comment>
<sequence>IANKAERLSDLERLGLLRYYNTAGSRVHFPLDPNPTANTSPLASHAETYNFALLDGRRITPTSRARRNNAGSSIIQARIGDERHAGEIRNIFIHRQEGIPDSSQTVLAAIEWMKRSEFTPLDVSTFIWDDFPELGVETWELDIFIDPHSNYPPIIMPLADVHCQLCRGRIIHTEPQLWMTATMDR</sequence>
<proteinExistence type="predicted"/>
<organism evidence="2 3">
    <name type="scientific">Mycena belliarum</name>
    <dbReference type="NCBI Taxonomy" id="1033014"/>
    <lineage>
        <taxon>Eukaryota</taxon>
        <taxon>Fungi</taxon>
        <taxon>Dikarya</taxon>
        <taxon>Basidiomycota</taxon>
        <taxon>Agaricomycotina</taxon>
        <taxon>Agaricomycetes</taxon>
        <taxon>Agaricomycetidae</taxon>
        <taxon>Agaricales</taxon>
        <taxon>Marasmiineae</taxon>
        <taxon>Mycenaceae</taxon>
        <taxon>Mycena</taxon>
    </lineage>
</organism>
<feature type="non-terminal residue" evidence="2">
    <location>
        <position position="1"/>
    </location>
</feature>
<gene>
    <name evidence="2" type="ORF">B0H15DRAFT_747888</name>
    <name evidence="1" type="ORF">B0H15DRAFT_749715</name>
</gene>
<dbReference type="Proteomes" id="UP001222325">
    <property type="component" value="Unassembled WGS sequence"/>
</dbReference>
<feature type="non-terminal residue" evidence="2">
    <location>
        <position position="185"/>
    </location>
</feature>
<keyword evidence="3" id="KW-1185">Reference proteome</keyword>
<dbReference type="EMBL" id="JARJCN010000037">
    <property type="protein sequence ID" value="KAJ7084549.1"/>
    <property type="molecule type" value="Genomic_DNA"/>
</dbReference>
<name>A0AAD6XP43_9AGAR</name>
<protein>
    <submittedName>
        <fullName evidence="2">Uncharacterized protein</fullName>
    </submittedName>
</protein>
<accession>A0AAD6XP43</accession>
<dbReference type="AlphaFoldDB" id="A0AAD6XP43"/>
<evidence type="ECO:0000313" key="3">
    <source>
        <dbReference type="Proteomes" id="UP001222325"/>
    </source>
</evidence>
<evidence type="ECO:0000313" key="2">
    <source>
        <dbReference type="EMBL" id="KAJ7084550.1"/>
    </source>
</evidence>
<dbReference type="EMBL" id="JARJCN010000037">
    <property type="protein sequence ID" value="KAJ7084550.1"/>
    <property type="molecule type" value="Genomic_DNA"/>
</dbReference>